<keyword evidence="1" id="KW-0812">Transmembrane</keyword>
<gene>
    <name evidence="3" type="ORF">P9271_02135</name>
</gene>
<evidence type="ECO:0000256" key="1">
    <source>
        <dbReference type="SAM" id="Phobius"/>
    </source>
</evidence>
<proteinExistence type="predicted"/>
<dbReference type="RefSeq" id="WP_328014761.1">
    <property type="nucleotide sequence ID" value="NZ_JARTFS010000001.1"/>
</dbReference>
<keyword evidence="1" id="KW-0472">Membrane</keyword>
<keyword evidence="4" id="KW-1185">Reference proteome</keyword>
<organism evidence="3 4">
    <name type="scientific">Metabacillus fastidiosus</name>
    <dbReference type="NCBI Taxonomy" id="1458"/>
    <lineage>
        <taxon>Bacteria</taxon>
        <taxon>Bacillati</taxon>
        <taxon>Bacillota</taxon>
        <taxon>Bacilli</taxon>
        <taxon>Bacillales</taxon>
        <taxon>Bacillaceae</taxon>
        <taxon>Metabacillus</taxon>
    </lineage>
</organism>
<feature type="domain" description="CAAX prenyl protease 2/Lysostaphin resistance protein A-like" evidence="2">
    <location>
        <begin position="136"/>
        <end position="244"/>
    </location>
</feature>
<accession>A0ABU6NUW4</accession>
<feature type="transmembrane region" description="Helical" evidence="1">
    <location>
        <begin position="95"/>
        <end position="117"/>
    </location>
</feature>
<evidence type="ECO:0000313" key="3">
    <source>
        <dbReference type="EMBL" id="MED4400157.1"/>
    </source>
</evidence>
<name>A0ABU6NUW4_9BACI</name>
<dbReference type="Pfam" id="PF02517">
    <property type="entry name" value="Rce1-like"/>
    <property type="match status" value="1"/>
</dbReference>
<feature type="transmembrane region" description="Helical" evidence="1">
    <location>
        <begin position="207"/>
        <end position="227"/>
    </location>
</feature>
<feature type="transmembrane region" description="Helical" evidence="1">
    <location>
        <begin position="152"/>
        <end position="170"/>
    </location>
</feature>
<evidence type="ECO:0000259" key="2">
    <source>
        <dbReference type="Pfam" id="PF02517"/>
    </source>
</evidence>
<evidence type="ECO:0000313" key="4">
    <source>
        <dbReference type="Proteomes" id="UP001342826"/>
    </source>
</evidence>
<keyword evidence="3" id="KW-0645">Protease</keyword>
<protein>
    <submittedName>
        <fullName evidence="3">CPBP family intramembrane metalloprotease</fullName>
        <ecNumber evidence="3">3.4.-.-</ecNumber>
    </submittedName>
</protein>
<comment type="caution">
    <text evidence="3">The sequence shown here is derived from an EMBL/GenBank/DDBJ whole genome shotgun (WGS) entry which is preliminary data.</text>
</comment>
<dbReference type="PROSITE" id="PS51257">
    <property type="entry name" value="PROKAR_LIPOPROTEIN"/>
    <property type="match status" value="1"/>
</dbReference>
<dbReference type="EMBL" id="JARTFS010000001">
    <property type="protein sequence ID" value="MED4400157.1"/>
    <property type="molecule type" value="Genomic_DNA"/>
</dbReference>
<keyword evidence="3" id="KW-0482">Metalloprotease</keyword>
<keyword evidence="3" id="KW-0378">Hydrolase</keyword>
<feature type="transmembrane region" description="Helical" evidence="1">
    <location>
        <begin position="177"/>
        <end position="201"/>
    </location>
</feature>
<feature type="transmembrane region" description="Helical" evidence="1">
    <location>
        <begin position="46"/>
        <end position="67"/>
    </location>
</feature>
<dbReference type="InterPro" id="IPR003675">
    <property type="entry name" value="Rce1/LyrA-like_dom"/>
</dbReference>
<dbReference type="GO" id="GO:0008237">
    <property type="term" value="F:metallopeptidase activity"/>
    <property type="evidence" value="ECO:0007669"/>
    <property type="project" value="UniProtKB-KW"/>
</dbReference>
<dbReference type="Proteomes" id="UP001342826">
    <property type="component" value="Unassembled WGS sequence"/>
</dbReference>
<reference evidence="3 4" key="1">
    <citation type="submission" date="2023-03" db="EMBL/GenBank/DDBJ databases">
        <title>Bacillus Genome Sequencing.</title>
        <authorList>
            <person name="Dunlap C."/>
        </authorList>
    </citation>
    <scope>NUCLEOTIDE SEQUENCE [LARGE SCALE GENOMIC DNA]</scope>
    <source>
        <strain evidence="3 4">NRS-1717</strain>
    </source>
</reference>
<dbReference type="EC" id="3.4.-.-" evidence="3"/>
<sequence length="251" mass="28184">MVKQKKWTMIICMTLFAFISCLIALPYTTAVLVPPPGVEITKTQLLITLIINITFQSFIAIIIGVYLGPKVGLKANIIRNWIYKDTNEKFNGRSVLYAILAGVAGTAILILIDYYVFMPQLEELAKYSAERKDISFLTGLSTIFQGGYAEEVMLRFGAMTFVVWLLSLIFKKNYAWIYWFAIIGTAILFGIGHLGAVFSIIETVTPLLIVRTIFLNAVLGIICGYLYWKKGLEYAIIAHIVGDIIIHGFFE</sequence>
<keyword evidence="1" id="KW-1133">Transmembrane helix</keyword>